<dbReference type="GO" id="GO:0005829">
    <property type="term" value="C:cytosol"/>
    <property type="evidence" value="ECO:0007669"/>
    <property type="project" value="TreeGrafter"/>
</dbReference>
<dbReference type="FunFam" id="3.30.1490.20:FF:000015">
    <property type="entry name" value="N5-carboxyaminoimidazole ribonucleotide synthase"/>
    <property type="match status" value="1"/>
</dbReference>
<feature type="binding site" evidence="5">
    <location>
        <position position="102"/>
    </location>
    <ligand>
        <name>ATP</name>
        <dbReference type="ChEBI" id="CHEBI:30616"/>
    </ligand>
</feature>
<comment type="pathway">
    <text evidence="5 6">Purine metabolism; IMP biosynthesis via de novo pathway; 5-amino-1-(5-phospho-D-ribosyl)imidazole-4-carboxylate from 5-amino-1-(5-phospho-D-ribosyl)imidazole (N5-CAIR route): step 1/2.</text>
</comment>
<sequence length="368" mass="40748">MTPITKRIGVLGAGQLGRMMAIAGYPLGQKFGFYAMSADEPSALLGHCFTQADDVDSIARLTEFADVVTYESENTSVEQVREIAKTTPVYPAEKSLFVSQHRGREKGMFDQLEIPCAPYRVINSLAALKSAVDELGLPAVLKTTTEGYDGKGQFVLKQTEQTEQAWQALGGRELILEGFVSFQRELSIVAVRNANNEHVYYPLVQNVHHDGILRYTVAPARDVSDEVQKQAESYMQKLLDELDHVGVLTLELFETLDGLVANEMAPRVHNSGHWTIEGANTCQFENHIRAISGLPLGDTSTRQPIAAMINIIGETGPVEKVLQMPNAHLHLYDKSERAGRKLGHITITAENEDKLYEQIKALNDFLPK</sequence>
<comment type="subunit">
    <text evidence="5 6">Homodimer.</text>
</comment>
<evidence type="ECO:0000256" key="3">
    <source>
        <dbReference type="ARBA" id="ARBA00022755"/>
    </source>
</evidence>
<dbReference type="InterPro" id="IPR005875">
    <property type="entry name" value="PurK"/>
</dbReference>
<keyword evidence="4 5" id="KW-0067">ATP-binding</keyword>
<dbReference type="Gene3D" id="3.40.50.20">
    <property type="match status" value="1"/>
</dbReference>
<name>A0A4P9K8T2_9GAMM</name>
<dbReference type="EMBL" id="CP040602">
    <property type="protein sequence ID" value="QCU90826.1"/>
    <property type="molecule type" value="Genomic_DNA"/>
</dbReference>
<proteinExistence type="inferred from homology"/>
<dbReference type="Proteomes" id="UP000304864">
    <property type="component" value="Chromosome"/>
</dbReference>
<evidence type="ECO:0000256" key="5">
    <source>
        <dbReference type="HAMAP-Rule" id="MF_01928"/>
    </source>
</evidence>
<keyword evidence="9" id="KW-1185">Reference proteome</keyword>
<evidence type="ECO:0000313" key="9">
    <source>
        <dbReference type="Proteomes" id="UP000304864"/>
    </source>
</evidence>
<dbReference type="SUPFAM" id="SSF52440">
    <property type="entry name" value="PreATP-grasp domain"/>
    <property type="match status" value="1"/>
</dbReference>
<evidence type="ECO:0000256" key="2">
    <source>
        <dbReference type="ARBA" id="ARBA00022741"/>
    </source>
</evidence>
<dbReference type="Pfam" id="PF22660">
    <property type="entry name" value="RS_preATP-grasp-like"/>
    <property type="match status" value="1"/>
</dbReference>
<keyword evidence="3 5" id="KW-0658">Purine biosynthesis</keyword>
<dbReference type="Pfam" id="PF17769">
    <property type="entry name" value="PurK_C"/>
    <property type="match status" value="1"/>
</dbReference>
<keyword evidence="2 5" id="KW-0547">Nucleotide-binding</keyword>
<dbReference type="SUPFAM" id="SSF56059">
    <property type="entry name" value="Glutathione synthetase ATP-binding domain-like"/>
    <property type="match status" value="1"/>
</dbReference>
<dbReference type="UniPathway" id="UPA00074">
    <property type="reaction ID" value="UER00942"/>
</dbReference>
<feature type="domain" description="ATP-grasp" evidence="7">
    <location>
        <begin position="106"/>
        <end position="292"/>
    </location>
</feature>
<dbReference type="PROSITE" id="PS50975">
    <property type="entry name" value="ATP_GRASP"/>
    <property type="match status" value="1"/>
</dbReference>
<gene>
    <name evidence="5 6" type="primary">purK</name>
    <name evidence="8" type="ORF">FE785_09395</name>
</gene>
<feature type="binding site" evidence="5">
    <location>
        <position position="185"/>
    </location>
    <ligand>
        <name>ATP</name>
        <dbReference type="ChEBI" id="CHEBI:30616"/>
    </ligand>
</feature>
<dbReference type="OrthoDB" id="9804625at2"/>
<dbReference type="SUPFAM" id="SSF51246">
    <property type="entry name" value="Rudiment single hybrid motif"/>
    <property type="match status" value="1"/>
</dbReference>
<dbReference type="KEGG" id="thig:FE785_09395"/>
<dbReference type="GO" id="GO:0005524">
    <property type="term" value="F:ATP binding"/>
    <property type="evidence" value="ECO:0007669"/>
    <property type="project" value="UniProtKB-UniRule"/>
</dbReference>
<organism evidence="8 9">
    <name type="scientific">Thiomicrorhabdus sediminis</name>
    <dbReference type="NCBI Taxonomy" id="2580412"/>
    <lineage>
        <taxon>Bacteria</taxon>
        <taxon>Pseudomonadati</taxon>
        <taxon>Pseudomonadota</taxon>
        <taxon>Gammaproteobacteria</taxon>
        <taxon>Thiotrichales</taxon>
        <taxon>Piscirickettsiaceae</taxon>
        <taxon>Thiomicrorhabdus</taxon>
    </lineage>
</organism>
<dbReference type="GO" id="GO:0046872">
    <property type="term" value="F:metal ion binding"/>
    <property type="evidence" value="ECO:0007669"/>
    <property type="project" value="InterPro"/>
</dbReference>
<dbReference type="GO" id="GO:0034028">
    <property type="term" value="F:5-(carboxyamino)imidazole ribonucleotide synthase activity"/>
    <property type="evidence" value="ECO:0007669"/>
    <property type="project" value="UniProtKB-UniRule"/>
</dbReference>
<dbReference type="AlphaFoldDB" id="A0A4P9K8T2"/>
<feature type="binding site" evidence="5">
    <location>
        <begin position="147"/>
        <end position="153"/>
    </location>
    <ligand>
        <name>ATP</name>
        <dbReference type="ChEBI" id="CHEBI:30616"/>
    </ligand>
</feature>
<dbReference type="InterPro" id="IPR040686">
    <property type="entry name" value="PurK_C"/>
</dbReference>
<dbReference type="Gene3D" id="3.30.470.20">
    <property type="entry name" value="ATP-grasp fold, B domain"/>
    <property type="match status" value="1"/>
</dbReference>
<protein>
    <recommendedName>
        <fullName evidence="5 6">N5-carboxyaminoimidazole ribonucleotide synthase</fullName>
        <shortName evidence="5 6">N5-CAIR synthase</shortName>
        <ecNumber evidence="5 6">6.3.4.18</ecNumber>
    </recommendedName>
    <alternativeName>
        <fullName evidence="5 6">5-(carboxyamino)imidazole ribonucleotide synthetase</fullName>
    </alternativeName>
</protein>
<evidence type="ECO:0000256" key="4">
    <source>
        <dbReference type="ARBA" id="ARBA00022840"/>
    </source>
</evidence>
<dbReference type="PANTHER" id="PTHR11609:SF5">
    <property type="entry name" value="PHOSPHORIBOSYLAMINOIMIDAZOLE CARBOXYLASE"/>
    <property type="match status" value="1"/>
</dbReference>
<dbReference type="PANTHER" id="PTHR11609">
    <property type="entry name" value="PURINE BIOSYNTHESIS PROTEIN 6/7, PUR6/7"/>
    <property type="match status" value="1"/>
</dbReference>
<dbReference type="InterPro" id="IPR003135">
    <property type="entry name" value="ATP-grasp_carboxylate-amine"/>
</dbReference>
<reference evidence="8 9" key="1">
    <citation type="submission" date="2019-05" db="EMBL/GenBank/DDBJ databases">
        <title>Thiomicrorhabdus sediminis sp. nov, a novel sulfur-oxidizing bacterium isolated from coastal sediment.</title>
        <authorList>
            <person name="Liu X."/>
        </authorList>
    </citation>
    <scope>NUCLEOTIDE SEQUENCE [LARGE SCALE GENOMIC DNA]</scope>
    <source>
        <strain evidence="8 9">G1</strain>
    </source>
</reference>
<comment type="function">
    <text evidence="6">Catalyzes the ATP-dependent conversion of 5-aminoimidazole ribonucleotide (AIR) and HCO(3)- to N5-carboxyaminoimidazole ribonucleotide (N5-CAIR).</text>
</comment>
<dbReference type="InterPro" id="IPR054350">
    <property type="entry name" value="PurT/PurK_preATP-grasp"/>
</dbReference>
<dbReference type="InterPro" id="IPR011054">
    <property type="entry name" value="Rudment_hybrid_motif"/>
</dbReference>
<evidence type="ECO:0000313" key="8">
    <source>
        <dbReference type="EMBL" id="QCU90826.1"/>
    </source>
</evidence>
<dbReference type="InterPro" id="IPR013815">
    <property type="entry name" value="ATP_grasp_subdomain_1"/>
</dbReference>
<dbReference type="Pfam" id="PF02222">
    <property type="entry name" value="ATP-grasp"/>
    <property type="match status" value="1"/>
</dbReference>
<keyword evidence="1 5" id="KW-0436">Ligase</keyword>
<feature type="binding site" evidence="5">
    <location>
        <begin position="177"/>
        <end position="180"/>
    </location>
    <ligand>
        <name>ATP</name>
        <dbReference type="ChEBI" id="CHEBI:30616"/>
    </ligand>
</feature>
<dbReference type="GO" id="GO:0006189">
    <property type="term" value="P:'de novo' IMP biosynthetic process"/>
    <property type="evidence" value="ECO:0007669"/>
    <property type="project" value="UniProtKB-UniRule"/>
</dbReference>
<dbReference type="EC" id="6.3.4.18" evidence="5 6"/>
<evidence type="ECO:0000256" key="6">
    <source>
        <dbReference type="RuleBase" id="RU361200"/>
    </source>
</evidence>
<dbReference type="Gene3D" id="3.30.1490.20">
    <property type="entry name" value="ATP-grasp fold, A domain"/>
    <property type="match status" value="1"/>
</dbReference>
<accession>A0A4P9K8T2</accession>
<feature type="binding site" evidence="5">
    <location>
        <position position="208"/>
    </location>
    <ligand>
        <name>ATP</name>
        <dbReference type="ChEBI" id="CHEBI:30616"/>
    </ligand>
</feature>
<feature type="binding site" evidence="5">
    <location>
        <begin position="262"/>
        <end position="263"/>
    </location>
    <ligand>
        <name>ATP</name>
        <dbReference type="ChEBI" id="CHEBI:30616"/>
    </ligand>
</feature>
<comment type="catalytic activity">
    <reaction evidence="5 6">
        <text>5-amino-1-(5-phospho-beta-D-ribosyl)imidazole + hydrogencarbonate + ATP = 5-carboxyamino-1-(5-phospho-D-ribosyl)imidazole + ADP + phosphate + 2 H(+)</text>
        <dbReference type="Rhea" id="RHEA:19317"/>
        <dbReference type="ChEBI" id="CHEBI:15378"/>
        <dbReference type="ChEBI" id="CHEBI:17544"/>
        <dbReference type="ChEBI" id="CHEBI:30616"/>
        <dbReference type="ChEBI" id="CHEBI:43474"/>
        <dbReference type="ChEBI" id="CHEBI:58730"/>
        <dbReference type="ChEBI" id="CHEBI:137981"/>
        <dbReference type="ChEBI" id="CHEBI:456216"/>
        <dbReference type="EC" id="6.3.4.18"/>
    </reaction>
</comment>
<comment type="function">
    <text evidence="5">Catalyzes the ATP-dependent conversion of 5-aminoimidazole ribonucleotide (AIR) and HCO(3)(-) to N5-carboxyaminoimidazole ribonucleotide (N5-CAIR).</text>
</comment>
<comment type="similarity">
    <text evidence="5 6">Belongs to the PurK/PurT family.</text>
</comment>
<dbReference type="GO" id="GO:0004638">
    <property type="term" value="F:phosphoribosylaminoimidazole carboxylase activity"/>
    <property type="evidence" value="ECO:0007669"/>
    <property type="project" value="InterPro"/>
</dbReference>
<dbReference type="NCBIfam" id="TIGR01161">
    <property type="entry name" value="purK"/>
    <property type="match status" value="1"/>
</dbReference>
<evidence type="ECO:0000256" key="1">
    <source>
        <dbReference type="ARBA" id="ARBA00022598"/>
    </source>
</evidence>
<evidence type="ECO:0000259" key="7">
    <source>
        <dbReference type="PROSITE" id="PS50975"/>
    </source>
</evidence>
<dbReference type="InterPro" id="IPR011761">
    <property type="entry name" value="ATP-grasp"/>
</dbReference>
<dbReference type="FunFam" id="3.30.470.20:FF:000029">
    <property type="entry name" value="N5-carboxyaminoimidazole ribonucleotide synthase"/>
    <property type="match status" value="1"/>
</dbReference>
<dbReference type="HAMAP" id="MF_01928">
    <property type="entry name" value="PurK"/>
    <property type="match status" value="1"/>
</dbReference>
<dbReference type="NCBIfam" id="NF004679">
    <property type="entry name" value="PRK06019.1-5"/>
    <property type="match status" value="1"/>
</dbReference>
<dbReference type="RefSeq" id="WP_138565500.1">
    <property type="nucleotide sequence ID" value="NZ_CP040602.1"/>
</dbReference>
<dbReference type="InterPro" id="IPR016185">
    <property type="entry name" value="PreATP-grasp_dom_sf"/>
</dbReference>
<feature type="binding site" evidence="5">
    <location>
        <position position="142"/>
    </location>
    <ligand>
        <name>ATP</name>
        <dbReference type="ChEBI" id="CHEBI:30616"/>
    </ligand>
</feature>